<evidence type="ECO:0000313" key="8">
    <source>
        <dbReference type="Proteomes" id="UP000231192"/>
    </source>
</evidence>
<evidence type="ECO:0000256" key="3">
    <source>
        <dbReference type="ARBA" id="ARBA00023027"/>
    </source>
</evidence>
<feature type="domain" description="D-isomer specific 2-hydroxyacid dehydrogenase catalytic" evidence="5">
    <location>
        <begin position="3"/>
        <end position="331"/>
    </location>
</feature>
<gene>
    <name evidence="7" type="ORF">COU18_01655</name>
</gene>
<evidence type="ECO:0000259" key="5">
    <source>
        <dbReference type="Pfam" id="PF00389"/>
    </source>
</evidence>
<dbReference type="PROSITE" id="PS00671">
    <property type="entry name" value="D_2_HYDROXYACID_DH_3"/>
    <property type="match status" value="1"/>
</dbReference>
<protein>
    <submittedName>
        <fullName evidence="7">Hydroxyacid dehydrogenase</fullName>
    </submittedName>
</protein>
<feature type="domain" description="D-isomer specific 2-hydroxyacid dehydrogenase NAD-binding" evidence="6">
    <location>
        <begin position="106"/>
        <end position="303"/>
    </location>
</feature>
<dbReference type="InterPro" id="IPR006140">
    <property type="entry name" value="D-isomer_DH_NAD-bd"/>
</dbReference>
<dbReference type="Pfam" id="PF02826">
    <property type="entry name" value="2-Hacid_dh_C"/>
    <property type="match status" value="1"/>
</dbReference>
<sequence length="334" mass="36399">MKIVFDAVEPEARELFERELTGHELVFLTEKITPQTLQAVSDAEILSIFISSPIQKDYLEALPNLKCIATRSTGTDHIDLAGAKAKNIVVSNVPVYGARTVAEFAFALILALSRKAYAAYDRLRREGTTDVKDYEGFDLAGKTIGIVGTGHIGKNVARIAKGFAMNIIAFDVQPDESFAKETGIVYRPLEDLVAESHIVTLHVPYLPATHHLINAELLAKFRAGGYLINTARGAVVDTLALARVLKNGPLAGAGLDVLEGERELLDETSLLSEEHHDIKEFQALTAAHVLVDMPNVIVTPHIAFNTREAKHEINLTTCENIKAFVSGKPENVIG</sequence>
<dbReference type="PANTHER" id="PTHR43026:SF1">
    <property type="entry name" value="2-HYDROXYACID DEHYDROGENASE HOMOLOG 1-RELATED"/>
    <property type="match status" value="1"/>
</dbReference>
<evidence type="ECO:0000259" key="6">
    <source>
        <dbReference type="Pfam" id="PF02826"/>
    </source>
</evidence>
<name>A0A2H0UCH1_9BACT</name>
<dbReference type="Gene3D" id="3.40.50.720">
    <property type="entry name" value="NAD(P)-binding Rossmann-like Domain"/>
    <property type="match status" value="2"/>
</dbReference>
<keyword evidence="2 4" id="KW-0560">Oxidoreductase</keyword>
<dbReference type="InterPro" id="IPR029752">
    <property type="entry name" value="D-isomer_DH_CS1"/>
</dbReference>
<dbReference type="EMBL" id="PFBK01000003">
    <property type="protein sequence ID" value="PIR84087.1"/>
    <property type="molecule type" value="Genomic_DNA"/>
</dbReference>
<dbReference type="InterPro" id="IPR006139">
    <property type="entry name" value="D-isomer_2_OHA_DH_cat_dom"/>
</dbReference>
<dbReference type="GO" id="GO:0051287">
    <property type="term" value="F:NAD binding"/>
    <property type="evidence" value="ECO:0007669"/>
    <property type="project" value="InterPro"/>
</dbReference>
<proteinExistence type="inferred from homology"/>
<dbReference type="InterPro" id="IPR029753">
    <property type="entry name" value="D-isomer_DH_CS"/>
</dbReference>
<keyword evidence="3" id="KW-0520">NAD</keyword>
<dbReference type="AlphaFoldDB" id="A0A2H0UCH1"/>
<dbReference type="SUPFAM" id="SSF51735">
    <property type="entry name" value="NAD(P)-binding Rossmann-fold domains"/>
    <property type="match status" value="1"/>
</dbReference>
<dbReference type="InterPro" id="IPR036291">
    <property type="entry name" value="NAD(P)-bd_dom_sf"/>
</dbReference>
<comment type="caution">
    <text evidence="7">The sequence shown here is derived from an EMBL/GenBank/DDBJ whole genome shotgun (WGS) entry which is preliminary data.</text>
</comment>
<evidence type="ECO:0000256" key="2">
    <source>
        <dbReference type="ARBA" id="ARBA00023002"/>
    </source>
</evidence>
<comment type="similarity">
    <text evidence="1 4">Belongs to the D-isomer specific 2-hydroxyacid dehydrogenase family.</text>
</comment>
<dbReference type="Proteomes" id="UP000231192">
    <property type="component" value="Unassembled WGS sequence"/>
</dbReference>
<dbReference type="GO" id="GO:0008720">
    <property type="term" value="F:D-lactate dehydrogenase (NAD+) activity"/>
    <property type="evidence" value="ECO:0007669"/>
    <property type="project" value="TreeGrafter"/>
</dbReference>
<dbReference type="Pfam" id="PF00389">
    <property type="entry name" value="2-Hacid_dh"/>
    <property type="match status" value="1"/>
</dbReference>
<evidence type="ECO:0000256" key="4">
    <source>
        <dbReference type="RuleBase" id="RU003719"/>
    </source>
</evidence>
<dbReference type="SUPFAM" id="SSF52283">
    <property type="entry name" value="Formate/glycerate dehydrogenase catalytic domain-like"/>
    <property type="match status" value="1"/>
</dbReference>
<evidence type="ECO:0000313" key="7">
    <source>
        <dbReference type="EMBL" id="PIR84087.1"/>
    </source>
</evidence>
<organism evidence="7 8">
    <name type="scientific">Candidatus Kaiserbacteria bacterium CG10_big_fil_rev_8_21_14_0_10_51_14</name>
    <dbReference type="NCBI Taxonomy" id="1974610"/>
    <lineage>
        <taxon>Bacteria</taxon>
        <taxon>Candidatus Kaiseribacteriota</taxon>
    </lineage>
</organism>
<evidence type="ECO:0000256" key="1">
    <source>
        <dbReference type="ARBA" id="ARBA00005854"/>
    </source>
</evidence>
<dbReference type="InterPro" id="IPR058205">
    <property type="entry name" value="D-LDH-like"/>
</dbReference>
<dbReference type="PROSITE" id="PS00670">
    <property type="entry name" value="D_2_HYDROXYACID_DH_2"/>
    <property type="match status" value="1"/>
</dbReference>
<dbReference type="PROSITE" id="PS00065">
    <property type="entry name" value="D_2_HYDROXYACID_DH_1"/>
    <property type="match status" value="1"/>
</dbReference>
<dbReference type="PANTHER" id="PTHR43026">
    <property type="entry name" value="2-HYDROXYACID DEHYDROGENASE HOMOLOG 1-RELATED"/>
    <property type="match status" value="1"/>
</dbReference>
<reference evidence="8" key="1">
    <citation type="submission" date="2017-09" db="EMBL/GenBank/DDBJ databases">
        <title>Depth-based differentiation of microbial function through sediment-hosted aquifers and enrichment of novel symbionts in the deep terrestrial subsurface.</title>
        <authorList>
            <person name="Probst A.J."/>
            <person name="Ladd B."/>
            <person name="Jarett J.K."/>
            <person name="Geller-Mcgrath D.E."/>
            <person name="Sieber C.M.K."/>
            <person name="Emerson J.B."/>
            <person name="Anantharaman K."/>
            <person name="Thomas B.C."/>
            <person name="Malmstrom R."/>
            <person name="Stieglmeier M."/>
            <person name="Klingl A."/>
            <person name="Woyke T."/>
            <person name="Ryan C.M."/>
            <person name="Banfield J.F."/>
        </authorList>
    </citation>
    <scope>NUCLEOTIDE SEQUENCE [LARGE SCALE GENOMIC DNA]</scope>
</reference>
<accession>A0A2H0UCH1</accession>